<dbReference type="AlphaFoldDB" id="A0A0L6UIS5"/>
<keyword evidence="1" id="KW-0472">Membrane</keyword>
<keyword evidence="3" id="KW-1185">Reference proteome</keyword>
<dbReference type="VEuPathDB" id="FungiDB:VP01_61g8"/>
<feature type="transmembrane region" description="Helical" evidence="1">
    <location>
        <begin position="357"/>
        <end position="381"/>
    </location>
</feature>
<name>A0A0L6UIS5_9BASI</name>
<feature type="transmembrane region" description="Helical" evidence="1">
    <location>
        <begin position="83"/>
        <end position="101"/>
    </location>
</feature>
<proteinExistence type="predicted"/>
<gene>
    <name evidence="2" type="ORF">VP01_61g8</name>
</gene>
<feature type="transmembrane region" description="Helical" evidence="1">
    <location>
        <begin position="281"/>
        <end position="302"/>
    </location>
</feature>
<sequence>MTSSSFTFLPSVTQILSQVPPGEDPFSFGLRMLDASVYPTVNPKTFSILIVLSFIHACTIILSILVIMLPFLRPNDGRKRFWIVKKFTIGSIANFNLILYVKLPIITGCLTPVTLALAFFQLLIGCVCEVYTYLEYLALKSTGFANKMSIGVWIQFIWLCNFYSYFITSWGAISTCLGSPQPSTVLRSPIWRKMETLHAVCIITPMVVTMFTLAWSVALSLSYSKIQATVDQLRVMLIAASSERKSGGHVDSQRMLVVLEKAMVLLDTTRTLIFRLKCNSLLWSGIWSFTAAMYTSSVWPLITMFRTCYQRMEEMKTNGNLTINSPPSEDLSKREGTQSHENFGAALRRSYSAKGFLMCHCAMMTISIIYNFCICVVVGVHSEQIIVISEWRALGSWLFLVGGAFSAIAMVSQTVRQSVWNWEAWEWRSYIKFEFTQEVSNHHETGSKTNSETSHKQNWNAMASVSSRTATAHSGCGLSVGKDKRDNPDDVLIICIPGKTKGKIKAESYMETLRG</sequence>
<keyword evidence="1" id="KW-1133">Transmembrane helix</keyword>
<feature type="transmembrane region" description="Helical" evidence="1">
    <location>
        <begin position="45"/>
        <end position="71"/>
    </location>
</feature>
<keyword evidence="1" id="KW-0812">Transmembrane</keyword>
<comment type="caution">
    <text evidence="2">The sequence shown here is derived from an EMBL/GenBank/DDBJ whole genome shotgun (WGS) entry which is preliminary data.</text>
</comment>
<evidence type="ECO:0000313" key="2">
    <source>
        <dbReference type="EMBL" id="KNZ47720.1"/>
    </source>
</evidence>
<dbReference type="Proteomes" id="UP000037035">
    <property type="component" value="Unassembled WGS sequence"/>
</dbReference>
<organism evidence="2 3">
    <name type="scientific">Puccinia sorghi</name>
    <dbReference type="NCBI Taxonomy" id="27349"/>
    <lineage>
        <taxon>Eukaryota</taxon>
        <taxon>Fungi</taxon>
        <taxon>Dikarya</taxon>
        <taxon>Basidiomycota</taxon>
        <taxon>Pucciniomycotina</taxon>
        <taxon>Pucciniomycetes</taxon>
        <taxon>Pucciniales</taxon>
        <taxon>Pucciniaceae</taxon>
        <taxon>Puccinia</taxon>
    </lineage>
</organism>
<evidence type="ECO:0000256" key="1">
    <source>
        <dbReference type="SAM" id="Phobius"/>
    </source>
</evidence>
<feature type="transmembrane region" description="Helical" evidence="1">
    <location>
        <begin position="393"/>
        <end position="411"/>
    </location>
</feature>
<accession>A0A0L6UIS5</accession>
<dbReference type="OrthoDB" id="2503470at2759"/>
<feature type="transmembrane region" description="Helical" evidence="1">
    <location>
        <begin position="113"/>
        <end position="134"/>
    </location>
</feature>
<dbReference type="EMBL" id="LAVV01011497">
    <property type="protein sequence ID" value="KNZ47720.1"/>
    <property type="molecule type" value="Genomic_DNA"/>
</dbReference>
<evidence type="ECO:0000313" key="3">
    <source>
        <dbReference type="Proteomes" id="UP000037035"/>
    </source>
</evidence>
<protein>
    <submittedName>
        <fullName evidence="2">Uncharacterized protein</fullName>
    </submittedName>
</protein>
<feature type="transmembrane region" description="Helical" evidence="1">
    <location>
        <begin position="197"/>
        <end position="218"/>
    </location>
</feature>
<reference evidence="2 3" key="1">
    <citation type="submission" date="2015-08" db="EMBL/GenBank/DDBJ databases">
        <title>Next Generation Sequencing and Analysis of the Genome of Puccinia sorghi L Schw, the Causal Agent of Maize Common Rust.</title>
        <authorList>
            <person name="Rochi L."/>
            <person name="Burguener G."/>
            <person name="Darino M."/>
            <person name="Turjanski A."/>
            <person name="Kreff E."/>
            <person name="Dieguez M.J."/>
            <person name="Sacco F."/>
        </authorList>
    </citation>
    <scope>NUCLEOTIDE SEQUENCE [LARGE SCALE GENOMIC DNA]</scope>
    <source>
        <strain evidence="2 3">RO10H11247</strain>
    </source>
</reference>